<name>A0A420ENS1_9SPHN</name>
<sequence length="173" mass="19526">MSRDGPSAVPAGMLPTALADPGMVQVQLTWLEQRVEHWIRFGREAGGHIIDRRRRVVRFRPGTIFAFVRWSANDYGTIVSRIDIVRVVAPGQAYSTLPFVRPGGDILLRIAGWPKVVQVLEAIDAVEVLDLDPGDAAPDHWRHVHNRIAAGQCPRAYTLERHRAWLKRRELLS</sequence>
<dbReference type="RefSeq" id="WP_120323561.1">
    <property type="nucleotide sequence ID" value="NZ_RAPF01000002.1"/>
</dbReference>
<dbReference type="AlphaFoldDB" id="A0A420ENS1"/>
<reference evidence="1 2" key="1">
    <citation type="submission" date="2018-09" db="EMBL/GenBank/DDBJ databases">
        <title>Altererythrobacter spongiae sp. nov., isolated from a marine sponge.</title>
        <authorList>
            <person name="Zhuang L."/>
            <person name="Luo L."/>
        </authorList>
    </citation>
    <scope>NUCLEOTIDE SEQUENCE [LARGE SCALE GENOMIC DNA]</scope>
    <source>
        <strain evidence="1 2">HN-Y73</strain>
    </source>
</reference>
<gene>
    <name evidence="1" type="ORF">D6851_03760</name>
</gene>
<dbReference type="OrthoDB" id="9810432at2"/>
<dbReference type="Proteomes" id="UP000284395">
    <property type="component" value="Unassembled WGS sequence"/>
</dbReference>
<comment type="caution">
    <text evidence="1">The sequence shown here is derived from an EMBL/GenBank/DDBJ whole genome shotgun (WGS) entry which is preliminary data.</text>
</comment>
<dbReference type="Pfam" id="PF11000">
    <property type="entry name" value="DUF2840"/>
    <property type="match status" value="1"/>
</dbReference>
<organism evidence="1 2">
    <name type="scientific">Altericroceibacterium spongiae</name>
    <dbReference type="NCBI Taxonomy" id="2320269"/>
    <lineage>
        <taxon>Bacteria</taxon>
        <taxon>Pseudomonadati</taxon>
        <taxon>Pseudomonadota</taxon>
        <taxon>Alphaproteobacteria</taxon>
        <taxon>Sphingomonadales</taxon>
        <taxon>Erythrobacteraceae</taxon>
        <taxon>Altericroceibacterium</taxon>
    </lineage>
</organism>
<evidence type="ECO:0000313" key="2">
    <source>
        <dbReference type="Proteomes" id="UP000284395"/>
    </source>
</evidence>
<evidence type="ECO:0000313" key="1">
    <source>
        <dbReference type="EMBL" id="RKF22362.1"/>
    </source>
</evidence>
<dbReference type="InterPro" id="IPR021263">
    <property type="entry name" value="DUF2840"/>
</dbReference>
<proteinExistence type="predicted"/>
<protein>
    <submittedName>
        <fullName evidence="1">DUF2840 domain-containing protein</fullName>
    </submittedName>
</protein>
<keyword evidence="2" id="KW-1185">Reference proteome</keyword>
<accession>A0A420ENS1</accession>
<dbReference type="EMBL" id="RAPF01000002">
    <property type="protein sequence ID" value="RKF22362.1"/>
    <property type="molecule type" value="Genomic_DNA"/>
</dbReference>